<reference evidence="3" key="1">
    <citation type="journal article" date="2019" name="Int. J. Syst. Evol. Microbiol.">
        <title>The Global Catalogue of Microorganisms (GCM) 10K type strain sequencing project: providing services to taxonomists for standard genome sequencing and annotation.</title>
        <authorList>
            <consortium name="The Broad Institute Genomics Platform"/>
            <consortium name="The Broad Institute Genome Sequencing Center for Infectious Disease"/>
            <person name="Wu L."/>
            <person name="Ma J."/>
        </authorList>
    </citation>
    <scope>NUCLEOTIDE SEQUENCE [LARGE SCALE GENOMIC DNA]</scope>
    <source>
        <strain evidence="3">CCUG 59685</strain>
    </source>
</reference>
<name>A0ABW3GP11_9PROT</name>
<keyword evidence="1" id="KW-0812">Transmembrane</keyword>
<feature type="transmembrane region" description="Helical" evidence="1">
    <location>
        <begin position="204"/>
        <end position="228"/>
    </location>
</feature>
<dbReference type="RefSeq" id="WP_379077807.1">
    <property type="nucleotide sequence ID" value="NZ_JBHTJW010000004.1"/>
</dbReference>
<keyword evidence="1" id="KW-0472">Membrane</keyword>
<protein>
    <submittedName>
        <fullName evidence="2">Uncharacterized protein</fullName>
    </submittedName>
</protein>
<proteinExistence type="predicted"/>
<keyword evidence="1" id="KW-1133">Transmembrane helix</keyword>
<sequence>MEPFSVFLSSTVVSAFVAALISLRTNERKIQIENVTQERAKWRITMRNLSDSLVKASLTKDIQTVRFCCSQLALNVSPFSAEDRALIKAAELLATAEDKDAQVKEFTERMAILLKHDWERAKWEARPCFFRGKEPRRVPYNEFKYIDCPSQSAPKLPKSSLALWGHFAALSFSAGIIFFLAVGLTEPFQKLVKIFNDSRTNKPICAWIQFIYWSTVCGSMWSAAYLWFKGSEKRFLEIWFSK</sequence>
<dbReference type="Proteomes" id="UP001597106">
    <property type="component" value="Unassembled WGS sequence"/>
</dbReference>
<feature type="transmembrane region" description="Helical" evidence="1">
    <location>
        <begin position="161"/>
        <end position="184"/>
    </location>
</feature>
<evidence type="ECO:0000313" key="3">
    <source>
        <dbReference type="Proteomes" id="UP001597106"/>
    </source>
</evidence>
<evidence type="ECO:0000256" key="1">
    <source>
        <dbReference type="SAM" id="Phobius"/>
    </source>
</evidence>
<gene>
    <name evidence="2" type="ORF">ACFQ1T_13810</name>
</gene>
<keyword evidence="3" id="KW-1185">Reference proteome</keyword>
<feature type="transmembrane region" description="Helical" evidence="1">
    <location>
        <begin position="6"/>
        <end position="23"/>
    </location>
</feature>
<accession>A0ABW3GP11</accession>
<dbReference type="EMBL" id="JBHTJW010000004">
    <property type="protein sequence ID" value="MFD0930860.1"/>
    <property type="molecule type" value="Genomic_DNA"/>
</dbReference>
<organism evidence="2 3">
    <name type="scientific">Methylophilus glucosoxydans</name>
    <dbReference type="NCBI Taxonomy" id="752553"/>
    <lineage>
        <taxon>Bacteria</taxon>
        <taxon>Pseudomonadati</taxon>
        <taxon>Pseudomonadota</taxon>
        <taxon>Betaproteobacteria</taxon>
        <taxon>Nitrosomonadales</taxon>
        <taxon>Methylophilaceae</taxon>
        <taxon>Methylophilus</taxon>
    </lineage>
</organism>
<evidence type="ECO:0000313" key="2">
    <source>
        <dbReference type="EMBL" id="MFD0930860.1"/>
    </source>
</evidence>
<comment type="caution">
    <text evidence="2">The sequence shown here is derived from an EMBL/GenBank/DDBJ whole genome shotgun (WGS) entry which is preliminary data.</text>
</comment>